<evidence type="ECO:0000313" key="4">
    <source>
        <dbReference type="EMBL" id="AHG02371.1"/>
    </source>
</evidence>
<keyword evidence="5" id="KW-1185">Reference proteome</keyword>
<name>W0JUX1_9EURY</name>
<organism evidence="4 5">
    <name type="scientific">Halostagnicola larsenii XH-48</name>
    <dbReference type="NCBI Taxonomy" id="797299"/>
    <lineage>
        <taxon>Archaea</taxon>
        <taxon>Methanobacteriati</taxon>
        <taxon>Methanobacteriota</taxon>
        <taxon>Stenosarchaea group</taxon>
        <taxon>Halobacteria</taxon>
        <taxon>Halobacteriales</taxon>
        <taxon>Natrialbaceae</taxon>
        <taxon>Halostagnicola</taxon>
    </lineage>
</organism>
<keyword evidence="2" id="KW-0804">Transcription</keyword>
<protein>
    <recommendedName>
        <fullName evidence="3">HTH bat-type domain-containing protein</fullName>
    </recommendedName>
</protein>
<feature type="domain" description="HTH bat-type" evidence="3">
    <location>
        <begin position="179"/>
        <end position="230"/>
    </location>
</feature>
<geneLocation type="plasmid" evidence="5">
    <name>3</name>
</geneLocation>
<keyword evidence="4" id="KW-0614">Plasmid</keyword>
<dbReference type="Pfam" id="PF04967">
    <property type="entry name" value="HTH_10"/>
    <property type="match status" value="1"/>
</dbReference>
<proteinExistence type="predicted"/>
<dbReference type="PANTHER" id="PTHR34236:SF1">
    <property type="entry name" value="DIMETHYL SULFOXIDE REDUCTASE TRANSCRIPTIONAL ACTIVATOR"/>
    <property type="match status" value="1"/>
</dbReference>
<dbReference type="KEGG" id="hlr:HALLA_20930"/>
<evidence type="ECO:0000256" key="1">
    <source>
        <dbReference type="ARBA" id="ARBA00023015"/>
    </source>
</evidence>
<dbReference type="eggNOG" id="arCOG02271">
    <property type="taxonomic scope" value="Archaea"/>
</dbReference>
<keyword evidence="1" id="KW-0805">Transcription regulation</keyword>
<gene>
    <name evidence="4" type="ORF">HALLA_20930</name>
</gene>
<dbReference type="AlphaFoldDB" id="W0JUX1"/>
<sequence length="239" mass="26771">MRICRAIVVVSAGNRFPCLSTTQSKFSKMAQLQLKIDAAEVEDWLAALSTEFPETLFNVSATIPINEGLLGIVEVRTSDDGRLMRTIEEESEVESCELLHADDQMAVFQFTSRMTESYGALISSGTVPQYPVSLQNGWYSAQLTASQEQLSEYLDEITEVGIPYEVISLTHSYNPSEVLTERQWQVVTEAVERGYYEATRRCTLTELAEVFDINKSSMSKLLQRAENRIVAEFVARASA</sequence>
<dbReference type="EMBL" id="CP007059">
    <property type="protein sequence ID" value="AHG02371.1"/>
    <property type="molecule type" value="Genomic_DNA"/>
</dbReference>
<evidence type="ECO:0000256" key="2">
    <source>
        <dbReference type="ARBA" id="ARBA00023163"/>
    </source>
</evidence>
<accession>W0JUX1</accession>
<dbReference type="Proteomes" id="UP000019024">
    <property type="component" value="Plasmid unnamed4"/>
</dbReference>
<dbReference type="InterPro" id="IPR007050">
    <property type="entry name" value="HTH_bacterioopsin"/>
</dbReference>
<dbReference type="PANTHER" id="PTHR34236">
    <property type="entry name" value="DIMETHYL SULFOXIDE REDUCTASE TRANSCRIPTIONAL ACTIVATOR"/>
    <property type="match status" value="1"/>
</dbReference>
<dbReference type="HOGENOM" id="CLU_101251_0_0_2"/>
<reference evidence="4 5" key="1">
    <citation type="submission" date="2014-01" db="EMBL/GenBank/DDBJ databases">
        <authorList>
            <consortium name="DOE Joint Genome Institute"/>
            <person name="Anderson I."/>
            <person name="Huntemann M."/>
            <person name="Han J."/>
            <person name="Chen A."/>
            <person name="Kyrpides N."/>
            <person name="Mavromatis K."/>
            <person name="Markowitz V."/>
            <person name="Palaniappan K."/>
            <person name="Ivanova N."/>
            <person name="Schaumberg A."/>
            <person name="Pati A."/>
            <person name="Liolios K."/>
            <person name="Nordberg H.P."/>
            <person name="Cantor M.N."/>
            <person name="Hua S.X."/>
            <person name="Woyke T."/>
        </authorList>
    </citation>
    <scope>NUCLEOTIDE SEQUENCE [LARGE SCALE GENOMIC DNA]</scope>
    <source>
        <strain evidence="4 5">XH-48</strain>
        <plasmid evidence="5">3</plasmid>
    </source>
</reference>
<evidence type="ECO:0000313" key="5">
    <source>
        <dbReference type="Proteomes" id="UP000019024"/>
    </source>
</evidence>
<evidence type="ECO:0000259" key="3">
    <source>
        <dbReference type="Pfam" id="PF04967"/>
    </source>
</evidence>